<organism evidence="3 4">
    <name type="scientific">Pandoraea vervacti</name>
    <dbReference type="NCBI Taxonomy" id="656178"/>
    <lineage>
        <taxon>Bacteria</taxon>
        <taxon>Pseudomonadati</taxon>
        <taxon>Pseudomonadota</taxon>
        <taxon>Betaproteobacteria</taxon>
        <taxon>Burkholderiales</taxon>
        <taxon>Burkholderiaceae</taxon>
        <taxon>Pandoraea</taxon>
    </lineage>
</organism>
<sequence length="758" mass="81046">MSPIAIDGCFMNIFFEESGGFKAGTVLSQQGESYQVELPGGRRSKIKGRDVLLRFESPTPAELIAQAQAAAQDIDMSFLWECAPADEFAFPVLAAEYFGEGASVAQQAGLALALQASPIYFRRKGRGQYQRAGQEQLEAALAGLARKQQQAELQASYVDQMIAGTLPDALKGKELQLLFRPDKNTIEWKALEAAAIAMGKTHAEVMLACGGIASPRAYHEAAFLYEHFPRGTGFPDVGPTPLPGDDLPIADVQAFSIDDSTTTEIDDALSVQVLPDGLLRVGIHIAAPALGITRGDAIDEIARARMSTVYAPGEKITMLPDSVVEAYTLAEGGARPALSLYVVVKADTYDIVTTETRAERVPIAANLRHDELDSVITAQTLADGTGDYPHKEALRLLWPFAQSLYEKRQAARVGYGLRPEVQNKTDFNFYVDGEHITIRQRLRGAPLDLIVAEMAILANSRWGRLLAECGVPGIYRAQRAYGVNRTRMQTSPAPHEGLGVEQYAWSTSPLRRYVDLVNQWQLIACVRHGVTAKLAAPFKPKDADLYATVSSFEAAYAAYAEHQSRMERYWCMRWLIQENKSQVQASVLKGDTVRLNDIPLTLIVPGLSPHARGTQIMLDVLSFDVVTLSISVRVAQVLGASQSALADDDDEGDGGAGHGGEGGDGGQGTDGTDGAEGTEGADGADDGDDGMDTDEARGDIRTAQGDADDHSTMGRVDAPADADDSAQTLTTGAAHGASPRSAALMAAGAHDAPAGPAC</sequence>
<feature type="compositionally biased region" description="Acidic residues" evidence="1">
    <location>
        <begin position="682"/>
        <end position="693"/>
    </location>
</feature>
<feature type="domain" description="RNB" evidence="2">
    <location>
        <begin position="246"/>
        <end position="528"/>
    </location>
</feature>
<dbReference type="InterPro" id="IPR050180">
    <property type="entry name" value="RNR_Ribonuclease"/>
</dbReference>
<gene>
    <name evidence="3" type="ORF">UC34_21475</name>
</gene>
<name>A0ABM5T1W8_9BURK</name>
<evidence type="ECO:0000313" key="3">
    <source>
        <dbReference type="EMBL" id="AJP58810.2"/>
    </source>
</evidence>
<dbReference type="EMBL" id="CP010897">
    <property type="protein sequence ID" value="AJP58810.2"/>
    <property type="molecule type" value="Genomic_DNA"/>
</dbReference>
<reference evidence="4" key="1">
    <citation type="submission" date="2015-02" db="EMBL/GenBank/DDBJ databases">
        <title>Complete Genome Sequencing of Pandoraea vervacti NS15 sp. nov.</title>
        <authorList>
            <person name="Chan K.-G."/>
        </authorList>
    </citation>
    <scope>NUCLEOTIDE SEQUENCE [LARGE SCALE GENOMIC DNA]</scope>
    <source>
        <strain evidence="4">NS15</strain>
    </source>
</reference>
<dbReference type="PANTHER" id="PTHR23355">
    <property type="entry name" value="RIBONUCLEASE"/>
    <property type="match status" value="1"/>
</dbReference>
<dbReference type="Proteomes" id="UP000035085">
    <property type="component" value="Chromosome"/>
</dbReference>
<feature type="compositionally biased region" description="Low complexity" evidence="1">
    <location>
        <begin position="742"/>
        <end position="758"/>
    </location>
</feature>
<protein>
    <submittedName>
        <fullName evidence="3">Ribonuclease II</fullName>
    </submittedName>
</protein>
<dbReference type="SMART" id="SM00955">
    <property type="entry name" value="RNB"/>
    <property type="match status" value="1"/>
</dbReference>
<proteinExistence type="predicted"/>
<evidence type="ECO:0000256" key="1">
    <source>
        <dbReference type="SAM" id="MobiDB-lite"/>
    </source>
</evidence>
<dbReference type="InterPro" id="IPR001900">
    <property type="entry name" value="RNase_II/R"/>
</dbReference>
<dbReference type="SUPFAM" id="SSF50249">
    <property type="entry name" value="Nucleic acid-binding proteins"/>
    <property type="match status" value="1"/>
</dbReference>
<dbReference type="PANTHER" id="PTHR23355:SF9">
    <property type="entry name" value="DIS3-LIKE EXONUCLEASE 2"/>
    <property type="match status" value="1"/>
</dbReference>
<dbReference type="Pfam" id="PF00773">
    <property type="entry name" value="RNB"/>
    <property type="match status" value="2"/>
</dbReference>
<dbReference type="InterPro" id="IPR012340">
    <property type="entry name" value="NA-bd_OB-fold"/>
</dbReference>
<evidence type="ECO:0000313" key="4">
    <source>
        <dbReference type="Proteomes" id="UP000035085"/>
    </source>
</evidence>
<evidence type="ECO:0000259" key="2">
    <source>
        <dbReference type="SMART" id="SM00955"/>
    </source>
</evidence>
<feature type="region of interest" description="Disordered" evidence="1">
    <location>
        <begin position="643"/>
        <end position="758"/>
    </location>
</feature>
<accession>A0ABM5T1W8</accession>
<feature type="compositionally biased region" description="Gly residues" evidence="1">
    <location>
        <begin position="654"/>
        <end position="671"/>
    </location>
</feature>
<keyword evidence="4" id="KW-1185">Reference proteome</keyword>